<comment type="catalytic activity">
    <reaction evidence="1 8">
        <text>Hydrolysis of terminal, non-reducing alpha-D-galactose residues in alpha-D-galactosides, including galactose oligosaccharides, galactomannans and galactolipids.</text>
        <dbReference type="EC" id="3.2.1.22"/>
    </reaction>
</comment>
<dbReference type="InterPro" id="IPR002241">
    <property type="entry name" value="Glyco_hydro_27"/>
</dbReference>
<dbReference type="FunFam" id="3.20.20.70:FF:000197">
    <property type="entry name" value="Alpha-galactosidase"/>
    <property type="match status" value="1"/>
</dbReference>
<evidence type="ECO:0000256" key="6">
    <source>
        <dbReference type="ARBA" id="ARBA00022801"/>
    </source>
</evidence>
<keyword evidence="5 9" id="KW-0732">Signal</keyword>
<evidence type="ECO:0000313" key="11">
    <source>
        <dbReference type="EMBL" id="KFA64281.1"/>
    </source>
</evidence>
<dbReference type="OMA" id="NICQWGR"/>
<dbReference type="InterPro" id="IPR041233">
    <property type="entry name" value="Melibiase_C"/>
</dbReference>
<dbReference type="GO" id="GO:0004557">
    <property type="term" value="F:alpha-galactosidase activity"/>
    <property type="evidence" value="ECO:0007669"/>
    <property type="project" value="UniProtKB-EC"/>
</dbReference>
<reference evidence="11 12" key="1">
    <citation type="journal article" date="2014" name="BMC Genomics">
        <title>Comparative genome sequencing reveals chemotype-specific gene clusters in the toxigenic black mold Stachybotrys.</title>
        <authorList>
            <person name="Semeiks J."/>
            <person name="Borek D."/>
            <person name="Otwinowski Z."/>
            <person name="Grishin N.V."/>
        </authorList>
    </citation>
    <scope>NUCLEOTIDE SEQUENCE [LARGE SCALE GENOMIC DNA]</scope>
    <source>
        <strain evidence="11 12">IBT 40285</strain>
    </source>
</reference>
<dbReference type="EMBL" id="KL660690">
    <property type="protein sequence ID" value="KFA64281.1"/>
    <property type="molecule type" value="Genomic_DNA"/>
</dbReference>
<sequence>MAVLSTAKLFSLGYIVHLTLASGLNRRLDDGIGLTPHLGWSSWNVAQCDAASERYALDTANKFVELGLREVGYEYVNIDDCWSLRERDSSGNLVPDPEKWPNGIRAVVDQIHELGLKFGLYGCAGQMTCASFPGSEDHEVQDAQLLASWDIDFWKHDNCFTPCTGVERPQTCWVSSVDTRPWYATMRDALASVRETKHILFNICQWGRNSVWTWGYDYGHSWRIENDNWGDWESVVRIAARAGTIAEYSGPGGFNDLDMLFVGNNILTEAQERLHFGIWAIAKSPLVIGADLNTIPESSLNILLNQALVDINQDELGAAASYFVPPGAPEPVAGEVYPYWAGPLSDGVVVAFAGASGAGTFSVNFSDVPGLGEGSFSWREVYTGEEGTGESLSFDVAQDDVAIFKISTTS</sequence>
<evidence type="ECO:0000259" key="10">
    <source>
        <dbReference type="Pfam" id="PF17801"/>
    </source>
</evidence>
<keyword evidence="12" id="KW-1185">Reference proteome</keyword>
<protein>
    <recommendedName>
        <fullName evidence="4 8">Alpha-galactosidase</fullName>
        <ecNumber evidence="4 8">3.2.1.22</ecNumber>
    </recommendedName>
    <alternativeName>
        <fullName evidence="8">Melibiase</fullName>
    </alternativeName>
</protein>
<dbReference type="AlphaFoldDB" id="A0A084QJZ6"/>
<gene>
    <name evidence="11" type="ORF">S40285_06074</name>
</gene>
<keyword evidence="7 8" id="KW-0326">Glycosidase</keyword>
<proteinExistence type="inferred from homology"/>
<dbReference type="PRINTS" id="PR00740">
    <property type="entry name" value="GLHYDRLASE27"/>
</dbReference>
<name>A0A084QJZ6_STAC4</name>
<comment type="function">
    <text evidence="2">Hydrolyzes a variety of simple alpha-D-galactoside as well as more complex molecules such as oligosaccharides and polysaccharides.</text>
</comment>
<dbReference type="PROSITE" id="PS00512">
    <property type="entry name" value="ALPHA_GALACTOSIDASE"/>
    <property type="match status" value="1"/>
</dbReference>
<feature type="signal peptide" evidence="9">
    <location>
        <begin position="1"/>
        <end position="21"/>
    </location>
</feature>
<dbReference type="Pfam" id="PF16499">
    <property type="entry name" value="Melibiase_2"/>
    <property type="match status" value="1"/>
</dbReference>
<evidence type="ECO:0000313" key="12">
    <source>
        <dbReference type="Proteomes" id="UP000028524"/>
    </source>
</evidence>
<dbReference type="InParanoid" id="A0A084QJZ6"/>
<dbReference type="Pfam" id="PF17801">
    <property type="entry name" value="Melibiase_C"/>
    <property type="match status" value="1"/>
</dbReference>
<dbReference type="InterPro" id="IPR013780">
    <property type="entry name" value="Glyco_hydro_b"/>
</dbReference>
<dbReference type="Gene3D" id="2.60.40.1180">
    <property type="entry name" value="Golgi alpha-mannosidase II"/>
    <property type="match status" value="1"/>
</dbReference>
<evidence type="ECO:0000256" key="9">
    <source>
        <dbReference type="SAM" id="SignalP"/>
    </source>
</evidence>
<evidence type="ECO:0000256" key="7">
    <source>
        <dbReference type="ARBA" id="ARBA00023295"/>
    </source>
</evidence>
<evidence type="ECO:0000256" key="1">
    <source>
        <dbReference type="ARBA" id="ARBA00001255"/>
    </source>
</evidence>
<dbReference type="CDD" id="cd14792">
    <property type="entry name" value="GH27"/>
    <property type="match status" value="1"/>
</dbReference>
<dbReference type="Proteomes" id="UP000028524">
    <property type="component" value="Unassembled WGS sequence"/>
</dbReference>
<evidence type="ECO:0000256" key="3">
    <source>
        <dbReference type="ARBA" id="ARBA00009743"/>
    </source>
</evidence>
<organism evidence="11 12">
    <name type="scientific">Stachybotrys chlorohalonatus (strain IBT 40285)</name>
    <dbReference type="NCBI Taxonomy" id="1283841"/>
    <lineage>
        <taxon>Eukaryota</taxon>
        <taxon>Fungi</taxon>
        <taxon>Dikarya</taxon>
        <taxon>Ascomycota</taxon>
        <taxon>Pezizomycotina</taxon>
        <taxon>Sordariomycetes</taxon>
        <taxon>Hypocreomycetidae</taxon>
        <taxon>Hypocreales</taxon>
        <taxon>Stachybotryaceae</taxon>
        <taxon>Stachybotrys</taxon>
    </lineage>
</organism>
<dbReference type="InterPro" id="IPR000111">
    <property type="entry name" value="Glyco_hydro_27/36_CS"/>
</dbReference>
<evidence type="ECO:0000256" key="8">
    <source>
        <dbReference type="RuleBase" id="RU361168"/>
    </source>
</evidence>
<dbReference type="OrthoDB" id="5795902at2759"/>
<feature type="domain" description="Alpha galactosidase C-terminal" evidence="10">
    <location>
        <begin position="338"/>
        <end position="406"/>
    </location>
</feature>
<dbReference type="SUPFAM" id="SSF51445">
    <property type="entry name" value="(Trans)glycosidases"/>
    <property type="match status" value="1"/>
</dbReference>
<keyword evidence="8" id="KW-1015">Disulfide bond</keyword>
<accession>A0A084QJZ6</accession>
<dbReference type="PANTHER" id="PTHR11452">
    <property type="entry name" value="ALPHA-GALACTOSIDASE/ALPHA-N-ACETYLGALACTOSAMINIDASE"/>
    <property type="match status" value="1"/>
</dbReference>
<dbReference type="HOGENOM" id="CLU_013093_2_2_1"/>
<evidence type="ECO:0000256" key="4">
    <source>
        <dbReference type="ARBA" id="ARBA00012755"/>
    </source>
</evidence>
<evidence type="ECO:0000256" key="5">
    <source>
        <dbReference type="ARBA" id="ARBA00022729"/>
    </source>
</evidence>
<dbReference type="STRING" id="1283841.A0A084QJZ6"/>
<feature type="chain" id="PRO_5001779474" description="Alpha-galactosidase" evidence="9">
    <location>
        <begin position="22"/>
        <end position="410"/>
    </location>
</feature>
<dbReference type="Gene3D" id="3.20.20.70">
    <property type="entry name" value="Aldolase class I"/>
    <property type="match status" value="1"/>
</dbReference>
<dbReference type="InterPro" id="IPR013785">
    <property type="entry name" value="Aldolase_TIM"/>
</dbReference>
<evidence type="ECO:0000256" key="2">
    <source>
        <dbReference type="ARBA" id="ARBA00003969"/>
    </source>
</evidence>
<dbReference type="EC" id="3.2.1.22" evidence="4 8"/>
<dbReference type="GO" id="GO:0005975">
    <property type="term" value="P:carbohydrate metabolic process"/>
    <property type="evidence" value="ECO:0007669"/>
    <property type="project" value="InterPro"/>
</dbReference>
<dbReference type="PANTHER" id="PTHR11452:SF75">
    <property type="entry name" value="ALPHA-GALACTOSIDASE MEL1"/>
    <property type="match status" value="1"/>
</dbReference>
<dbReference type="InterPro" id="IPR017853">
    <property type="entry name" value="GH"/>
</dbReference>
<keyword evidence="6 8" id="KW-0378">Hydrolase</keyword>
<comment type="similarity">
    <text evidence="3 8">Belongs to the glycosyl hydrolase 27 family.</text>
</comment>